<protein>
    <submittedName>
        <fullName evidence="4">WYL domain-containing protein</fullName>
    </submittedName>
</protein>
<feature type="domain" description="PafC HTH" evidence="2">
    <location>
        <begin position="7"/>
        <end position="121"/>
    </location>
</feature>
<organism evidence="4 5">
    <name type="scientific">Actinocrinis puniceicyclus</name>
    <dbReference type="NCBI Taxonomy" id="977794"/>
    <lineage>
        <taxon>Bacteria</taxon>
        <taxon>Bacillati</taxon>
        <taxon>Actinomycetota</taxon>
        <taxon>Actinomycetes</taxon>
        <taxon>Catenulisporales</taxon>
        <taxon>Actinospicaceae</taxon>
        <taxon>Actinocrinis</taxon>
    </lineage>
</organism>
<dbReference type="PANTHER" id="PTHR34580">
    <property type="match status" value="1"/>
</dbReference>
<dbReference type="InterPro" id="IPR057727">
    <property type="entry name" value="WCX_dom"/>
</dbReference>
<dbReference type="InterPro" id="IPR051534">
    <property type="entry name" value="CBASS_pafABC_assoc_protein"/>
</dbReference>
<evidence type="ECO:0000313" key="4">
    <source>
        <dbReference type="EMBL" id="MBS2961635.1"/>
    </source>
</evidence>
<accession>A0A8J7WLE0</accession>
<dbReference type="Pfam" id="PF19187">
    <property type="entry name" value="HTH_PafC"/>
    <property type="match status" value="1"/>
</dbReference>
<dbReference type="EMBL" id="JAGSXH010000002">
    <property type="protein sequence ID" value="MBS2961635.1"/>
    <property type="molecule type" value="Genomic_DNA"/>
</dbReference>
<evidence type="ECO:0000259" key="1">
    <source>
        <dbReference type="Pfam" id="PF13280"/>
    </source>
</evidence>
<dbReference type="RefSeq" id="WP_211463483.1">
    <property type="nucleotide sequence ID" value="NZ_JAGSXH010000002.1"/>
</dbReference>
<evidence type="ECO:0000259" key="3">
    <source>
        <dbReference type="Pfam" id="PF25583"/>
    </source>
</evidence>
<evidence type="ECO:0000259" key="2">
    <source>
        <dbReference type="Pfam" id="PF19187"/>
    </source>
</evidence>
<dbReference type="Pfam" id="PF25583">
    <property type="entry name" value="WCX"/>
    <property type="match status" value="1"/>
</dbReference>
<dbReference type="Pfam" id="PF13280">
    <property type="entry name" value="WYL"/>
    <property type="match status" value="1"/>
</dbReference>
<comment type="caution">
    <text evidence="4">The sequence shown here is derived from an EMBL/GenBank/DDBJ whole genome shotgun (WGS) entry which is preliminary data.</text>
</comment>
<name>A0A8J7WLE0_9ACTN</name>
<sequence length="328" mass="35409">MSTAVSQVERLLNLVPYLLSHPGSTVEQVAQEFGVNAKQVAKDLNVLWFCGLPGGFADDLMEAHVEEGGAIHLENAAEPIVRPLRLSTREAVALLVALRALAQVPGIADRDALDRALAKLESATGEAARVAERLSVAFEARDVVFEAAQRALAEKRLVHLRYYVPSRDEVTERDVDPMRVALLAGRAYLEGWCRASGAVRVFRLDRIVGIEVLDQPAQPPADAKGLDLTEEAPASALRVGQDAPLVTLELAAEARWVPEYYPCESVAEDPGVDGFLRVTLRAADQDRIRRLVLRLGGAARVLGPQEFADKVRDTAALALAAYGADAPA</sequence>
<dbReference type="InterPro" id="IPR043839">
    <property type="entry name" value="PafC_HTH"/>
</dbReference>
<dbReference type="Proteomes" id="UP000677913">
    <property type="component" value="Unassembled WGS sequence"/>
</dbReference>
<proteinExistence type="predicted"/>
<dbReference type="InterPro" id="IPR026881">
    <property type="entry name" value="WYL_dom"/>
</dbReference>
<dbReference type="PROSITE" id="PS52050">
    <property type="entry name" value="WYL"/>
    <property type="match status" value="1"/>
</dbReference>
<gene>
    <name evidence="4" type="ORF">KGA66_01155</name>
</gene>
<keyword evidence="5" id="KW-1185">Reference proteome</keyword>
<dbReference type="AlphaFoldDB" id="A0A8J7WLE0"/>
<dbReference type="InterPro" id="IPR028349">
    <property type="entry name" value="PafC-like"/>
</dbReference>
<feature type="domain" description="WYL" evidence="1">
    <location>
        <begin position="144"/>
        <end position="212"/>
    </location>
</feature>
<dbReference type="PIRSF" id="PIRSF016838">
    <property type="entry name" value="PafC"/>
    <property type="match status" value="1"/>
</dbReference>
<reference evidence="4" key="1">
    <citation type="submission" date="2021-04" db="EMBL/GenBank/DDBJ databases">
        <title>Genome based classification of Actinospica acidithermotolerans sp. nov., an actinobacterium isolated from an Indonesian hot spring.</title>
        <authorList>
            <person name="Kusuma A.B."/>
            <person name="Putra K.E."/>
            <person name="Nafisah S."/>
            <person name="Loh J."/>
            <person name="Nouioui I."/>
            <person name="Goodfellow M."/>
        </authorList>
    </citation>
    <scope>NUCLEOTIDE SEQUENCE</scope>
    <source>
        <strain evidence="4">DSM 45618</strain>
    </source>
</reference>
<feature type="domain" description="WCX" evidence="3">
    <location>
        <begin position="245"/>
        <end position="317"/>
    </location>
</feature>
<dbReference type="PANTHER" id="PTHR34580:SF1">
    <property type="entry name" value="PROTEIN PAFC"/>
    <property type="match status" value="1"/>
</dbReference>
<evidence type="ECO:0000313" key="5">
    <source>
        <dbReference type="Proteomes" id="UP000677913"/>
    </source>
</evidence>